<evidence type="ECO:0000313" key="4">
    <source>
        <dbReference type="Proteomes" id="UP000509303"/>
    </source>
</evidence>
<accession>A0A7H8NJ80</accession>
<dbReference type="Pfam" id="PF00188">
    <property type="entry name" value="CAP"/>
    <property type="match status" value="1"/>
</dbReference>
<reference evidence="3 4" key="1">
    <citation type="submission" date="2020-06" db="EMBL/GenBank/DDBJ databases">
        <title>Genome mining for natural products.</title>
        <authorList>
            <person name="Zhang B."/>
            <person name="Shi J."/>
            <person name="Ge H."/>
        </authorList>
    </citation>
    <scope>NUCLEOTIDE SEQUENCE [LARGE SCALE GENOMIC DNA]</scope>
    <source>
        <strain evidence="3 4">NA00687</strain>
    </source>
</reference>
<dbReference type="PANTHER" id="PTHR31157:SF1">
    <property type="entry name" value="SCP DOMAIN-CONTAINING PROTEIN"/>
    <property type="match status" value="1"/>
</dbReference>
<evidence type="ECO:0000259" key="2">
    <source>
        <dbReference type="Pfam" id="PF00188"/>
    </source>
</evidence>
<gene>
    <name evidence="3" type="ORF">HUT08_19130</name>
</gene>
<dbReference type="PANTHER" id="PTHR31157">
    <property type="entry name" value="SCP DOMAIN-CONTAINING PROTEIN"/>
    <property type="match status" value="1"/>
</dbReference>
<dbReference type="CDD" id="cd05379">
    <property type="entry name" value="CAP_bacterial"/>
    <property type="match status" value="1"/>
</dbReference>
<feature type="compositionally biased region" description="Basic and acidic residues" evidence="1">
    <location>
        <begin position="78"/>
        <end position="88"/>
    </location>
</feature>
<evidence type="ECO:0000256" key="1">
    <source>
        <dbReference type="SAM" id="MobiDB-lite"/>
    </source>
</evidence>
<sequence>MALAVLVAGGGGTAYVALDGSGAGDRSVADGAGPADRVRIVESASPAAEASRTPSGADRTPGTPGPSPSKSARPTADAAKKTERERSSRSAGPRSGADRPGGATTDGAARHGSADRTTGNPAGGTVGRSRPGPTTRPGSDAGPRREGQDAPEAGRGGTTTEVLALVNDERADAGCRPLTANGTLNRVADTYAGVMADTQRLSHTGPDGSTVGDRVTRSGYTWSSVGENIARGQADAEAVVDAWMASPGHRANILNCSFRDMGIGVDQGSGGPWWTQVFATGR</sequence>
<proteinExistence type="predicted"/>
<dbReference type="EMBL" id="CP054929">
    <property type="protein sequence ID" value="QKW54627.1"/>
    <property type="molecule type" value="Genomic_DNA"/>
</dbReference>
<dbReference type="InterPro" id="IPR035940">
    <property type="entry name" value="CAP_sf"/>
</dbReference>
<keyword evidence="4" id="KW-1185">Reference proteome</keyword>
<dbReference type="Proteomes" id="UP000509303">
    <property type="component" value="Chromosome"/>
</dbReference>
<dbReference type="Gene3D" id="3.40.33.10">
    <property type="entry name" value="CAP"/>
    <property type="match status" value="1"/>
</dbReference>
<name>A0A7H8NJ80_9ACTN</name>
<dbReference type="InterPro" id="IPR014044">
    <property type="entry name" value="CAP_dom"/>
</dbReference>
<feature type="domain" description="SCP" evidence="2">
    <location>
        <begin position="163"/>
        <end position="278"/>
    </location>
</feature>
<protein>
    <submittedName>
        <fullName evidence="3">CAP domain-containing protein</fullName>
    </submittedName>
</protein>
<feature type="region of interest" description="Disordered" evidence="1">
    <location>
        <begin position="13"/>
        <end position="158"/>
    </location>
</feature>
<evidence type="ECO:0000313" key="3">
    <source>
        <dbReference type="EMBL" id="QKW54627.1"/>
    </source>
</evidence>
<dbReference type="SUPFAM" id="SSF55797">
    <property type="entry name" value="PR-1-like"/>
    <property type="match status" value="1"/>
</dbReference>
<organism evidence="3 4">
    <name type="scientific">Streptomyces buecherae</name>
    <dbReference type="NCBI Taxonomy" id="2763006"/>
    <lineage>
        <taxon>Bacteria</taxon>
        <taxon>Bacillati</taxon>
        <taxon>Actinomycetota</taxon>
        <taxon>Actinomycetes</taxon>
        <taxon>Kitasatosporales</taxon>
        <taxon>Streptomycetaceae</taxon>
        <taxon>Streptomyces</taxon>
    </lineage>
</organism>
<dbReference type="AlphaFoldDB" id="A0A7H8NJ80"/>